<evidence type="ECO:0000313" key="2">
    <source>
        <dbReference type="EMBL" id="KAA0257223.1"/>
    </source>
</evidence>
<comment type="caution">
    <text evidence="2">The sequence shown here is derived from an EMBL/GenBank/DDBJ whole genome shotgun (WGS) entry which is preliminary data.</text>
</comment>
<evidence type="ECO:0000313" key="3">
    <source>
        <dbReference type="Proteomes" id="UP000322876"/>
    </source>
</evidence>
<keyword evidence="3" id="KW-1185">Reference proteome</keyword>
<feature type="transmembrane region" description="Helical" evidence="1">
    <location>
        <begin position="6"/>
        <end position="26"/>
    </location>
</feature>
<sequence length="103" mass="12085">MEIKILELLTGGGYMAVGAFLLYMFLRLDRSIQSMTKEIKEIKQNYVSKDTCVSKDITKRVNELEKETLKRSEFYRDFSGWRAEINRVEDKVDQLKDLIISRG</sequence>
<reference evidence="2 3" key="1">
    <citation type="submission" date="2019-06" db="EMBL/GenBank/DDBJ databases">
        <title>Genomic insights into carbon and energy metabolism of Deferribacter autotrophicus revealed new metabolic traits in the phylum Deferribacteres.</title>
        <authorList>
            <person name="Slobodkin A.I."/>
            <person name="Slobodkina G.B."/>
            <person name="Allioux M."/>
            <person name="Alain K."/>
            <person name="Jebbar M."/>
            <person name="Shadrin V."/>
            <person name="Kublanov I.V."/>
            <person name="Toshchakov S.V."/>
            <person name="Bonch-Osmolovskaya E.A."/>
        </authorList>
    </citation>
    <scope>NUCLEOTIDE SEQUENCE [LARGE SCALE GENOMIC DNA]</scope>
    <source>
        <strain evidence="2 3">SL50</strain>
    </source>
</reference>
<organism evidence="2 3">
    <name type="scientific">Deferribacter autotrophicus</name>
    <dbReference type="NCBI Taxonomy" id="500465"/>
    <lineage>
        <taxon>Bacteria</taxon>
        <taxon>Pseudomonadati</taxon>
        <taxon>Deferribacterota</taxon>
        <taxon>Deferribacteres</taxon>
        <taxon>Deferribacterales</taxon>
        <taxon>Deferribacteraceae</taxon>
        <taxon>Deferribacter</taxon>
    </lineage>
</organism>
<name>A0A5A8F0T7_9BACT</name>
<protein>
    <submittedName>
        <fullName evidence="2">Uncharacterized protein</fullName>
    </submittedName>
</protein>
<proteinExistence type="predicted"/>
<dbReference type="EMBL" id="VFJB01000009">
    <property type="protein sequence ID" value="KAA0257223.1"/>
    <property type="molecule type" value="Genomic_DNA"/>
</dbReference>
<dbReference type="Proteomes" id="UP000322876">
    <property type="component" value="Unassembled WGS sequence"/>
</dbReference>
<dbReference type="AlphaFoldDB" id="A0A5A8F0T7"/>
<evidence type="ECO:0000256" key="1">
    <source>
        <dbReference type="SAM" id="Phobius"/>
    </source>
</evidence>
<keyword evidence="1" id="KW-1133">Transmembrane helix</keyword>
<keyword evidence="1" id="KW-0812">Transmembrane</keyword>
<gene>
    <name evidence="2" type="ORF">FHQ18_11705</name>
</gene>
<dbReference type="RefSeq" id="WP_149267364.1">
    <property type="nucleotide sequence ID" value="NZ_VFJB01000009.1"/>
</dbReference>
<keyword evidence="1" id="KW-0472">Membrane</keyword>
<accession>A0A5A8F0T7</accession>